<feature type="transmembrane region" description="Helical" evidence="5">
    <location>
        <begin position="221"/>
        <end position="243"/>
    </location>
</feature>
<proteinExistence type="predicted"/>
<keyword evidence="3 5" id="KW-1133">Transmembrane helix</keyword>
<dbReference type="Pfam" id="PF07690">
    <property type="entry name" value="MFS_1"/>
    <property type="match status" value="2"/>
</dbReference>
<dbReference type="EMBL" id="JBHUKU010000028">
    <property type="protein sequence ID" value="MFD2464871.1"/>
    <property type="molecule type" value="Genomic_DNA"/>
</dbReference>
<evidence type="ECO:0000313" key="8">
    <source>
        <dbReference type="Proteomes" id="UP001597419"/>
    </source>
</evidence>
<dbReference type="RefSeq" id="WP_345399620.1">
    <property type="nucleotide sequence ID" value="NZ_BAABHG010000010.1"/>
</dbReference>
<evidence type="ECO:0000256" key="5">
    <source>
        <dbReference type="SAM" id="Phobius"/>
    </source>
</evidence>
<feature type="transmembrane region" description="Helical" evidence="5">
    <location>
        <begin position="376"/>
        <end position="397"/>
    </location>
</feature>
<feature type="transmembrane region" description="Helical" evidence="5">
    <location>
        <begin position="312"/>
        <end position="338"/>
    </location>
</feature>
<dbReference type="InterPro" id="IPR036259">
    <property type="entry name" value="MFS_trans_sf"/>
</dbReference>
<feature type="transmembrane region" description="Helical" evidence="5">
    <location>
        <begin position="52"/>
        <end position="75"/>
    </location>
</feature>
<feature type="transmembrane region" description="Helical" evidence="5">
    <location>
        <begin position="113"/>
        <end position="135"/>
    </location>
</feature>
<evidence type="ECO:0000313" key="7">
    <source>
        <dbReference type="EMBL" id="MFD2464871.1"/>
    </source>
</evidence>
<feature type="transmembrane region" description="Helical" evidence="5">
    <location>
        <begin position="20"/>
        <end position="40"/>
    </location>
</feature>
<organism evidence="7 8">
    <name type="scientific">Amycolatopsis samaneae</name>
    <dbReference type="NCBI Taxonomy" id="664691"/>
    <lineage>
        <taxon>Bacteria</taxon>
        <taxon>Bacillati</taxon>
        <taxon>Actinomycetota</taxon>
        <taxon>Actinomycetes</taxon>
        <taxon>Pseudonocardiales</taxon>
        <taxon>Pseudonocardiaceae</taxon>
        <taxon>Amycolatopsis</taxon>
    </lineage>
</organism>
<dbReference type="Gene3D" id="1.20.1250.20">
    <property type="entry name" value="MFS general substrate transporter like domains"/>
    <property type="match status" value="2"/>
</dbReference>
<evidence type="ECO:0000256" key="4">
    <source>
        <dbReference type="ARBA" id="ARBA00023136"/>
    </source>
</evidence>
<sequence>MVGIAVRGQASVDRRGGYRWVVLALCWLAFTMTVADHAVWGPTALSASAGLAWALAGLSVFVVGYYLGYLLFTAVGGFLTDWLGGRVIVGSSLVAGAALMVLFGQATSTAAGIVFQACVGLFAGASYSAGVKLIAQWFAPTRRGFATGVFMTATSLGTVLATTTAPLLVEWAGEQASYYVFGGASTLVAVLCLVFLRDGTAAGDRPGRLPDPRPVVRDRDLLVLGAAGFGALWGASGFVTWAGVAMVRGGQVAPIQAGVVVTIFVIAAVVTKPLVGLASDLSGGKRKVPIIVALGGFVVTLLVFGAGSDLTAFLWTAPFLGIAAYASSPLMVALVPGLSGPARAGSASGLTNAMWQLGAVAAPLVVSAVFDATGSFFLVFATLAAGPFAGLLLMLLVREHRAVH</sequence>
<feature type="transmembrane region" description="Helical" evidence="5">
    <location>
        <begin position="350"/>
        <end position="370"/>
    </location>
</feature>
<accession>A0ABW5GVM7</accession>
<feature type="transmembrane region" description="Helical" evidence="5">
    <location>
        <begin position="87"/>
        <end position="107"/>
    </location>
</feature>
<dbReference type="PROSITE" id="PS50850">
    <property type="entry name" value="MFS"/>
    <property type="match status" value="1"/>
</dbReference>
<dbReference type="InterPro" id="IPR011701">
    <property type="entry name" value="MFS"/>
</dbReference>
<feature type="domain" description="Major facilitator superfamily (MFS) profile" evidence="6">
    <location>
        <begin position="22"/>
        <end position="402"/>
    </location>
</feature>
<reference evidence="8" key="1">
    <citation type="journal article" date="2019" name="Int. J. Syst. Evol. Microbiol.">
        <title>The Global Catalogue of Microorganisms (GCM) 10K type strain sequencing project: providing services to taxonomists for standard genome sequencing and annotation.</title>
        <authorList>
            <consortium name="The Broad Institute Genomics Platform"/>
            <consortium name="The Broad Institute Genome Sequencing Center for Infectious Disease"/>
            <person name="Wu L."/>
            <person name="Ma J."/>
        </authorList>
    </citation>
    <scope>NUCLEOTIDE SEQUENCE [LARGE SCALE GENOMIC DNA]</scope>
    <source>
        <strain evidence="8">CGMCC 4.7643</strain>
    </source>
</reference>
<dbReference type="PANTHER" id="PTHR23527:SF1">
    <property type="entry name" value="BLL3282 PROTEIN"/>
    <property type="match status" value="1"/>
</dbReference>
<gene>
    <name evidence="7" type="ORF">ACFSYJ_40075</name>
</gene>
<evidence type="ECO:0000256" key="1">
    <source>
        <dbReference type="ARBA" id="ARBA00004651"/>
    </source>
</evidence>
<dbReference type="InterPro" id="IPR020846">
    <property type="entry name" value="MFS_dom"/>
</dbReference>
<dbReference type="PANTHER" id="PTHR23527">
    <property type="entry name" value="BLL3282 PROTEIN"/>
    <property type="match status" value="1"/>
</dbReference>
<feature type="transmembrane region" description="Helical" evidence="5">
    <location>
        <begin position="175"/>
        <end position="196"/>
    </location>
</feature>
<dbReference type="Proteomes" id="UP001597419">
    <property type="component" value="Unassembled WGS sequence"/>
</dbReference>
<dbReference type="InterPro" id="IPR052952">
    <property type="entry name" value="MFS-Transporter"/>
</dbReference>
<comment type="subcellular location">
    <subcellularLocation>
        <location evidence="1">Cell membrane</location>
        <topology evidence="1">Multi-pass membrane protein</topology>
    </subcellularLocation>
</comment>
<evidence type="ECO:0000256" key="3">
    <source>
        <dbReference type="ARBA" id="ARBA00022989"/>
    </source>
</evidence>
<dbReference type="SUPFAM" id="SSF103473">
    <property type="entry name" value="MFS general substrate transporter"/>
    <property type="match status" value="1"/>
</dbReference>
<feature type="transmembrane region" description="Helical" evidence="5">
    <location>
        <begin position="255"/>
        <end position="275"/>
    </location>
</feature>
<comment type="caution">
    <text evidence="7">The sequence shown here is derived from an EMBL/GenBank/DDBJ whole genome shotgun (WGS) entry which is preliminary data.</text>
</comment>
<keyword evidence="8" id="KW-1185">Reference proteome</keyword>
<evidence type="ECO:0000259" key="6">
    <source>
        <dbReference type="PROSITE" id="PS50850"/>
    </source>
</evidence>
<feature type="transmembrane region" description="Helical" evidence="5">
    <location>
        <begin position="287"/>
        <end position="306"/>
    </location>
</feature>
<evidence type="ECO:0000256" key="2">
    <source>
        <dbReference type="ARBA" id="ARBA00022692"/>
    </source>
</evidence>
<keyword evidence="4 5" id="KW-0472">Membrane</keyword>
<feature type="transmembrane region" description="Helical" evidence="5">
    <location>
        <begin position="147"/>
        <end position="169"/>
    </location>
</feature>
<keyword evidence="2 5" id="KW-0812">Transmembrane</keyword>
<name>A0ABW5GVM7_9PSEU</name>
<protein>
    <submittedName>
        <fullName evidence="7">Nitrate/nitrite transporter</fullName>
    </submittedName>
</protein>